<evidence type="ECO:0008006" key="6">
    <source>
        <dbReference type="Google" id="ProtNLM"/>
    </source>
</evidence>
<comment type="subcellular location">
    <subcellularLocation>
        <location evidence="1">Cell outer membrane</location>
    </subcellularLocation>
</comment>
<evidence type="ECO:0000313" key="4">
    <source>
        <dbReference type="EMBL" id="MBY4637914.1"/>
    </source>
</evidence>
<keyword evidence="2" id="KW-0472">Membrane</keyword>
<dbReference type="InterPro" id="IPR036942">
    <property type="entry name" value="Beta-barrel_TonB_sf"/>
</dbReference>
<dbReference type="Proteomes" id="UP001166571">
    <property type="component" value="Unassembled WGS sequence"/>
</dbReference>
<protein>
    <recommendedName>
        <fullName evidence="6">TonB-dependent receptor</fullName>
    </recommendedName>
</protein>
<evidence type="ECO:0000256" key="1">
    <source>
        <dbReference type="ARBA" id="ARBA00004442"/>
    </source>
</evidence>
<accession>A0ABS7MG37</accession>
<name>A0ABS7MG37_9SPHN</name>
<organism evidence="4 5">
    <name type="scientific">Sphingopyxis jiangsuensis</name>
    <dbReference type="NCBI Taxonomy" id="2871171"/>
    <lineage>
        <taxon>Bacteria</taxon>
        <taxon>Pseudomonadati</taxon>
        <taxon>Pseudomonadota</taxon>
        <taxon>Alphaproteobacteria</taxon>
        <taxon>Sphingomonadales</taxon>
        <taxon>Sphingomonadaceae</taxon>
        <taxon>Sphingopyxis</taxon>
    </lineage>
</organism>
<evidence type="ECO:0000313" key="5">
    <source>
        <dbReference type="Proteomes" id="UP001166571"/>
    </source>
</evidence>
<keyword evidence="5" id="KW-1185">Reference proteome</keyword>
<evidence type="ECO:0000256" key="2">
    <source>
        <dbReference type="ARBA" id="ARBA00023136"/>
    </source>
</evidence>
<comment type="caution">
    <text evidence="4">The sequence shown here is derived from an EMBL/GenBank/DDBJ whole genome shotgun (WGS) entry which is preliminary data.</text>
</comment>
<dbReference type="Gene3D" id="2.40.170.20">
    <property type="entry name" value="TonB-dependent receptor, beta-barrel domain"/>
    <property type="match status" value="1"/>
</dbReference>
<sequence length="106" mass="11175">MKDYMTRRAPLLALAPALHVAPNLEWVPDGPYADYRNRVATPGYALIGVTGGATIAGGVDAFVDVRNVTAKKAIGDIGAAITVTDASAIYYPVERRAVSAGVRARF</sequence>
<dbReference type="SUPFAM" id="SSF56935">
    <property type="entry name" value="Porins"/>
    <property type="match status" value="1"/>
</dbReference>
<reference evidence="4" key="1">
    <citation type="submission" date="2021-08" db="EMBL/GenBank/DDBJ databases">
        <title>Sphingopyxis panaciterrulae sp. nov., isolated from the surface water of the Yellow Sea.</title>
        <authorList>
            <person name="Gao Z."/>
            <person name="Zhang D."/>
            <person name="Zhang A."/>
        </authorList>
    </citation>
    <scope>NUCLEOTIDE SEQUENCE</scope>
    <source>
        <strain evidence="4">XHP0097</strain>
    </source>
</reference>
<keyword evidence="3" id="KW-0998">Cell outer membrane</keyword>
<dbReference type="RefSeq" id="WP_222137016.1">
    <property type="nucleotide sequence ID" value="NZ_JAILXK010000002.1"/>
</dbReference>
<dbReference type="EMBL" id="JAILXK010000002">
    <property type="protein sequence ID" value="MBY4637914.1"/>
    <property type="molecule type" value="Genomic_DNA"/>
</dbReference>
<proteinExistence type="predicted"/>
<gene>
    <name evidence="4" type="ORF">K5P26_12265</name>
</gene>
<evidence type="ECO:0000256" key="3">
    <source>
        <dbReference type="ARBA" id="ARBA00023237"/>
    </source>
</evidence>